<comment type="caution">
    <text evidence="1">The sequence shown here is derived from an EMBL/GenBank/DDBJ whole genome shotgun (WGS) entry which is preliminary data.</text>
</comment>
<reference evidence="1" key="1">
    <citation type="journal article" date="2014" name="Front. Microbiol.">
        <title>High frequency of phylogenetically diverse reductive dehalogenase-homologous genes in deep subseafloor sedimentary metagenomes.</title>
        <authorList>
            <person name="Kawai M."/>
            <person name="Futagami T."/>
            <person name="Toyoda A."/>
            <person name="Takaki Y."/>
            <person name="Nishi S."/>
            <person name="Hori S."/>
            <person name="Arai W."/>
            <person name="Tsubouchi T."/>
            <person name="Morono Y."/>
            <person name="Uchiyama I."/>
            <person name="Ito T."/>
            <person name="Fujiyama A."/>
            <person name="Inagaki F."/>
            <person name="Takami H."/>
        </authorList>
    </citation>
    <scope>NUCLEOTIDE SEQUENCE</scope>
    <source>
        <strain evidence="1">Expedition CK06-06</strain>
    </source>
</reference>
<feature type="non-terminal residue" evidence="1">
    <location>
        <position position="1"/>
    </location>
</feature>
<proteinExistence type="predicted"/>
<evidence type="ECO:0000313" key="1">
    <source>
        <dbReference type="EMBL" id="GAI40021.1"/>
    </source>
</evidence>
<organism evidence="1">
    <name type="scientific">marine sediment metagenome</name>
    <dbReference type="NCBI Taxonomy" id="412755"/>
    <lineage>
        <taxon>unclassified sequences</taxon>
        <taxon>metagenomes</taxon>
        <taxon>ecological metagenomes</taxon>
    </lineage>
</organism>
<sequence>NGEHYRWSFPASVGVLIKDRCPRLIDAVISVKKSQGAGGARWDVTRVLVEPELALRDPDLPLLKPILLLMADTLESMAKDLRQQANKLPGAG</sequence>
<accession>X1PC43</accession>
<gene>
    <name evidence="1" type="ORF">S06H3_40757</name>
</gene>
<name>X1PC43_9ZZZZ</name>
<protein>
    <submittedName>
        <fullName evidence="1">Uncharacterized protein</fullName>
    </submittedName>
</protein>
<dbReference type="EMBL" id="BARV01025043">
    <property type="protein sequence ID" value="GAI40021.1"/>
    <property type="molecule type" value="Genomic_DNA"/>
</dbReference>
<dbReference type="AlphaFoldDB" id="X1PC43"/>